<dbReference type="OrthoDB" id="8615at2157"/>
<keyword evidence="4" id="KW-0963">Cytoplasm</keyword>
<comment type="similarity">
    <text evidence="3 9">Belongs to the FKBP-type PPIase family.</text>
</comment>
<dbReference type="Gene3D" id="3.10.50.40">
    <property type="match status" value="2"/>
</dbReference>
<dbReference type="AlphaFoldDB" id="A0A284VP58"/>
<dbReference type="GO" id="GO:0003755">
    <property type="term" value="F:peptidyl-prolyl cis-trans isomerase activity"/>
    <property type="evidence" value="ECO:0007669"/>
    <property type="project" value="UniProtKB-UniRule"/>
</dbReference>
<dbReference type="Proteomes" id="UP000218615">
    <property type="component" value="Unassembled WGS sequence"/>
</dbReference>
<dbReference type="PANTHER" id="PTHR47861:SF3">
    <property type="entry name" value="FKBP-TYPE PEPTIDYL-PROLYL CIS-TRANS ISOMERASE SLYD"/>
    <property type="match status" value="1"/>
</dbReference>
<dbReference type="InterPro" id="IPR001179">
    <property type="entry name" value="PPIase_FKBP_dom"/>
</dbReference>
<evidence type="ECO:0000256" key="3">
    <source>
        <dbReference type="ARBA" id="ARBA00006577"/>
    </source>
</evidence>
<proteinExistence type="inferred from homology"/>
<evidence type="ECO:0000256" key="9">
    <source>
        <dbReference type="RuleBase" id="RU003915"/>
    </source>
</evidence>
<evidence type="ECO:0000256" key="8">
    <source>
        <dbReference type="PROSITE-ProRule" id="PRU00277"/>
    </source>
</evidence>
<dbReference type="PROSITE" id="PS51257">
    <property type="entry name" value="PROKAR_LIPOPROTEIN"/>
    <property type="match status" value="1"/>
</dbReference>
<comment type="catalytic activity">
    <reaction evidence="1 8 9">
        <text>[protein]-peptidylproline (omega=180) = [protein]-peptidylproline (omega=0)</text>
        <dbReference type="Rhea" id="RHEA:16237"/>
        <dbReference type="Rhea" id="RHEA-COMP:10747"/>
        <dbReference type="Rhea" id="RHEA-COMP:10748"/>
        <dbReference type="ChEBI" id="CHEBI:83833"/>
        <dbReference type="ChEBI" id="CHEBI:83834"/>
        <dbReference type="EC" id="5.2.1.8"/>
    </reaction>
</comment>
<sequence>MKKVLYLFVTMLLLSGCIDKKINDGIKEGDLVTIDYTEFLNESIIDTTIEKIAIDNNISKKEFKPLIFKVGEKAVIKGLEEGVIGMKLGESKNLTIPPEKAYLKNPELIKIIPVTQKLESTRTLEKVFEIPATRFEFEFGENHKTGDDVFIPETNVRLTVQNISSNVSLSYNLTVGDIIRLAPYKEKVVKIDENSITLKSEATKGEIIQLKGAAWNSTVVDIDSKNMTLRHNYIPDTKIRTTLGAMNVHFNDTNIIMDLNNELAGKTLVFNVTIRSISKEDTK</sequence>
<dbReference type="RefSeq" id="WP_096205579.1">
    <property type="nucleotide sequence ID" value="NZ_FZMP01000133.1"/>
</dbReference>
<evidence type="ECO:0000256" key="4">
    <source>
        <dbReference type="ARBA" id="ARBA00022490"/>
    </source>
</evidence>
<gene>
    <name evidence="11" type="ORF">MNV_2180006</name>
</gene>
<organism evidence="11 12">
    <name type="scientific">Candidatus Methanoperedens nitratireducens</name>
    <dbReference type="NCBI Taxonomy" id="1392998"/>
    <lineage>
        <taxon>Archaea</taxon>
        <taxon>Methanobacteriati</taxon>
        <taxon>Methanobacteriota</taxon>
        <taxon>Stenosarchaea group</taxon>
        <taxon>Methanomicrobia</taxon>
        <taxon>Methanosarcinales</taxon>
        <taxon>ANME-2 cluster</taxon>
        <taxon>Candidatus Methanoperedentaceae</taxon>
        <taxon>Candidatus Methanoperedens</taxon>
    </lineage>
</organism>
<comment type="subcellular location">
    <subcellularLocation>
        <location evidence="2">Cytoplasm</location>
    </subcellularLocation>
</comment>
<keyword evidence="5 8" id="KW-0697">Rotamase</keyword>
<evidence type="ECO:0000256" key="5">
    <source>
        <dbReference type="ARBA" id="ARBA00023110"/>
    </source>
</evidence>
<evidence type="ECO:0000259" key="10">
    <source>
        <dbReference type="PROSITE" id="PS50059"/>
    </source>
</evidence>
<dbReference type="InterPro" id="IPR046357">
    <property type="entry name" value="PPIase_dom_sf"/>
</dbReference>
<evidence type="ECO:0000256" key="2">
    <source>
        <dbReference type="ARBA" id="ARBA00004496"/>
    </source>
</evidence>
<dbReference type="PANTHER" id="PTHR47861">
    <property type="entry name" value="FKBP-TYPE PEPTIDYL-PROLYL CIS-TRANS ISOMERASE SLYD"/>
    <property type="match status" value="1"/>
</dbReference>
<dbReference type="GO" id="GO:0042026">
    <property type="term" value="P:protein refolding"/>
    <property type="evidence" value="ECO:0007669"/>
    <property type="project" value="UniProtKB-ARBA"/>
</dbReference>
<feature type="domain" description="PPIase FKBP-type" evidence="10">
    <location>
        <begin position="29"/>
        <end position="128"/>
    </location>
</feature>
<dbReference type="EC" id="5.2.1.8" evidence="9"/>
<dbReference type="SUPFAM" id="SSF54534">
    <property type="entry name" value="FKBP-like"/>
    <property type="match status" value="1"/>
</dbReference>
<evidence type="ECO:0000256" key="7">
    <source>
        <dbReference type="ARBA" id="ARBA00023235"/>
    </source>
</evidence>
<accession>A0A284VP58</accession>
<dbReference type="GO" id="GO:0005737">
    <property type="term" value="C:cytoplasm"/>
    <property type="evidence" value="ECO:0007669"/>
    <property type="project" value="UniProtKB-SubCell"/>
</dbReference>
<reference evidence="12" key="1">
    <citation type="submission" date="2017-06" db="EMBL/GenBank/DDBJ databases">
        <authorList>
            <person name="Cremers G."/>
        </authorList>
    </citation>
    <scope>NUCLEOTIDE SEQUENCE [LARGE SCALE GENOMIC DNA]</scope>
</reference>
<evidence type="ECO:0000313" key="11">
    <source>
        <dbReference type="EMBL" id="SNQ60993.1"/>
    </source>
</evidence>
<keyword evidence="6" id="KW-0143">Chaperone</keyword>
<evidence type="ECO:0000256" key="6">
    <source>
        <dbReference type="ARBA" id="ARBA00023186"/>
    </source>
</evidence>
<keyword evidence="12" id="KW-1185">Reference proteome</keyword>
<name>A0A284VP58_9EURY</name>
<protein>
    <recommendedName>
        <fullName evidence="9">Peptidyl-prolyl cis-trans isomerase</fullName>
        <ecNumber evidence="9">5.2.1.8</ecNumber>
    </recommendedName>
</protein>
<dbReference type="Pfam" id="PF00254">
    <property type="entry name" value="FKBP_C"/>
    <property type="match status" value="1"/>
</dbReference>
<dbReference type="PROSITE" id="PS50059">
    <property type="entry name" value="FKBP_PPIASE"/>
    <property type="match status" value="1"/>
</dbReference>
<dbReference type="EMBL" id="FZMP01000133">
    <property type="protein sequence ID" value="SNQ60993.1"/>
    <property type="molecule type" value="Genomic_DNA"/>
</dbReference>
<keyword evidence="7 8" id="KW-0413">Isomerase</keyword>
<evidence type="ECO:0000313" key="12">
    <source>
        <dbReference type="Proteomes" id="UP000218615"/>
    </source>
</evidence>
<evidence type="ECO:0000256" key="1">
    <source>
        <dbReference type="ARBA" id="ARBA00000971"/>
    </source>
</evidence>